<feature type="transmembrane region" description="Helical" evidence="6">
    <location>
        <begin position="296"/>
        <end position="313"/>
    </location>
</feature>
<protein>
    <submittedName>
        <fullName evidence="8">MFS transporter</fullName>
    </submittedName>
</protein>
<dbReference type="Proteomes" id="UP000676456">
    <property type="component" value="Unassembled WGS sequence"/>
</dbReference>
<keyword evidence="3 6" id="KW-0812">Transmembrane</keyword>
<dbReference type="GO" id="GO:0022857">
    <property type="term" value="F:transmembrane transporter activity"/>
    <property type="evidence" value="ECO:0007669"/>
    <property type="project" value="InterPro"/>
</dbReference>
<evidence type="ECO:0000313" key="8">
    <source>
        <dbReference type="EMBL" id="MBS4222094.1"/>
    </source>
</evidence>
<evidence type="ECO:0000256" key="6">
    <source>
        <dbReference type="SAM" id="Phobius"/>
    </source>
</evidence>
<accession>A0A942UQD2</accession>
<gene>
    <name evidence="8" type="ORF">KHA91_04905</name>
</gene>
<comment type="subcellular location">
    <subcellularLocation>
        <location evidence="1">Cell membrane</location>
        <topology evidence="1">Multi-pass membrane protein</topology>
    </subcellularLocation>
</comment>
<dbReference type="InterPro" id="IPR036259">
    <property type="entry name" value="MFS_trans_sf"/>
</dbReference>
<evidence type="ECO:0000256" key="3">
    <source>
        <dbReference type="ARBA" id="ARBA00022692"/>
    </source>
</evidence>
<keyword evidence="9" id="KW-1185">Reference proteome</keyword>
<evidence type="ECO:0000256" key="5">
    <source>
        <dbReference type="ARBA" id="ARBA00023136"/>
    </source>
</evidence>
<feature type="transmembrane region" description="Helical" evidence="6">
    <location>
        <begin position="107"/>
        <end position="130"/>
    </location>
</feature>
<dbReference type="SUPFAM" id="SSF103473">
    <property type="entry name" value="MFS general substrate transporter"/>
    <property type="match status" value="1"/>
</dbReference>
<evidence type="ECO:0000259" key="7">
    <source>
        <dbReference type="PROSITE" id="PS50850"/>
    </source>
</evidence>
<feature type="transmembrane region" description="Helical" evidence="6">
    <location>
        <begin position="142"/>
        <end position="163"/>
    </location>
</feature>
<keyword evidence="5 6" id="KW-0472">Membrane</keyword>
<feature type="transmembrane region" description="Helical" evidence="6">
    <location>
        <begin position="175"/>
        <end position="196"/>
    </location>
</feature>
<feature type="transmembrane region" description="Helical" evidence="6">
    <location>
        <begin position="386"/>
        <end position="408"/>
    </location>
</feature>
<dbReference type="InterPro" id="IPR020846">
    <property type="entry name" value="MFS_dom"/>
</dbReference>
<dbReference type="Gene3D" id="1.20.1250.20">
    <property type="entry name" value="MFS general substrate transporter like domains"/>
    <property type="match status" value="1"/>
</dbReference>
<dbReference type="PROSITE" id="PS00216">
    <property type="entry name" value="SUGAR_TRANSPORT_1"/>
    <property type="match status" value="1"/>
</dbReference>
<evidence type="ECO:0000256" key="4">
    <source>
        <dbReference type="ARBA" id="ARBA00022989"/>
    </source>
</evidence>
<evidence type="ECO:0000313" key="9">
    <source>
        <dbReference type="Proteomes" id="UP000676456"/>
    </source>
</evidence>
<feature type="transmembrane region" description="Helical" evidence="6">
    <location>
        <begin position="83"/>
        <end position="101"/>
    </location>
</feature>
<evidence type="ECO:0000256" key="2">
    <source>
        <dbReference type="ARBA" id="ARBA00022448"/>
    </source>
</evidence>
<dbReference type="PROSITE" id="PS50850">
    <property type="entry name" value="MFS"/>
    <property type="match status" value="1"/>
</dbReference>
<feature type="transmembrane region" description="Helical" evidence="6">
    <location>
        <begin position="229"/>
        <end position="252"/>
    </location>
</feature>
<dbReference type="InterPro" id="IPR011701">
    <property type="entry name" value="MFS"/>
</dbReference>
<comment type="caution">
    <text evidence="8">The sequence shown here is derived from an EMBL/GenBank/DDBJ whole genome shotgun (WGS) entry which is preliminary data.</text>
</comment>
<dbReference type="EMBL" id="JAGYPN010000001">
    <property type="protein sequence ID" value="MBS4222094.1"/>
    <property type="molecule type" value="Genomic_DNA"/>
</dbReference>
<feature type="transmembrane region" description="Helical" evidence="6">
    <location>
        <begin position="21"/>
        <end position="43"/>
    </location>
</feature>
<dbReference type="RefSeq" id="WP_213097065.1">
    <property type="nucleotide sequence ID" value="NZ_JAGYPN010000001.1"/>
</dbReference>
<keyword evidence="2" id="KW-0813">Transport</keyword>
<dbReference type="GO" id="GO:0005886">
    <property type="term" value="C:plasma membrane"/>
    <property type="evidence" value="ECO:0007669"/>
    <property type="project" value="UniProtKB-SubCell"/>
</dbReference>
<evidence type="ECO:0000256" key="1">
    <source>
        <dbReference type="ARBA" id="ARBA00004651"/>
    </source>
</evidence>
<proteinExistence type="predicted"/>
<dbReference type="CDD" id="cd17325">
    <property type="entry name" value="MFS_MdtG_SLC18_like"/>
    <property type="match status" value="1"/>
</dbReference>
<dbReference type="AlphaFoldDB" id="A0A942UQD2"/>
<keyword evidence="4 6" id="KW-1133">Transmembrane helix</keyword>
<name>A0A942UQD2_9BACI</name>
<feature type="transmembrane region" description="Helical" evidence="6">
    <location>
        <begin position="55"/>
        <end position="74"/>
    </location>
</feature>
<reference evidence="8 9" key="1">
    <citation type="submission" date="2021-05" db="EMBL/GenBank/DDBJ databases">
        <title>Novel Bacillus species.</title>
        <authorList>
            <person name="Liu G."/>
        </authorList>
    </citation>
    <scope>NUCLEOTIDE SEQUENCE [LARGE SCALE GENOMIC DNA]</scope>
    <source>
        <strain evidence="8 9">FJAT-49682</strain>
    </source>
</reference>
<dbReference type="PANTHER" id="PTHR23520:SF5">
    <property type="entry name" value="TRANSPORTER, PUTATIVE (AFU_ORTHOLOGUE AFUA_3G04000)-RELATED"/>
    <property type="match status" value="1"/>
</dbReference>
<dbReference type="InterPro" id="IPR005829">
    <property type="entry name" value="Sugar_transporter_CS"/>
</dbReference>
<dbReference type="Pfam" id="PF07690">
    <property type="entry name" value="MFS_1"/>
    <property type="match status" value="2"/>
</dbReference>
<sequence>MTWTFKWANKWKKYNSNIRNAFYANIFSQIGLGVFMVIYNFYIRELGFPDQMNGKVISMTALATAIILIPAGILSDRIGRKKVILFGMALTGLSLFFRSIIEPQSFLLVAAFGTGLTQAFIQVSIIPLLAENSRSEERVQLFALHFGVMTASNVIGNLFGGFMTDTLGSVYSPLMSIRVTLMIGSIIFFIGLFPLLKIKEERKPSLVKDAKQSLGSLNNLKTQKNNVKLIILFAVAQLLIGFGAGLVIPYLNLYFADRFHASNASIGLIISLGQAATAVAMFIGPAVVRRVGEVRAVVLLQLASLPFLLLTGFTNSLLLATIGFLFRQALMNAGNPIQMSLMMSKVDDSVKGFANSVNQMVFNLGWALMGPVSMGLVAYYGSYNGYALVFSITCILYLCGSIYFYIVFKSIHKDRKRITNVIQNT</sequence>
<dbReference type="PANTHER" id="PTHR23520">
    <property type="entry name" value="TRANSPORTER, PUTATIVE (AFU_ORTHOLOGUE AFUA_3G04000)-RELATED"/>
    <property type="match status" value="1"/>
</dbReference>
<organism evidence="8 9">
    <name type="scientific">Lederbergia citrea</name>
    <dbReference type="NCBI Taxonomy" id="2833581"/>
    <lineage>
        <taxon>Bacteria</taxon>
        <taxon>Bacillati</taxon>
        <taxon>Bacillota</taxon>
        <taxon>Bacilli</taxon>
        <taxon>Bacillales</taxon>
        <taxon>Bacillaceae</taxon>
        <taxon>Lederbergia</taxon>
    </lineage>
</organism>
<feature type="transmembrane region" description="Helical" evidence="6">
    <location>
        <begin position="264"/>
        <end position="284"/>
    </location>
</feature>
<feature type="domain" description="Major facilitator superfamily (MFS) profile" evidence="7">
    <location>
        <begin position="17"/>
        <end position="412"/>
    </location>
</feature>